<dbReference type="PANTHER" id="PTHR42872:SF6">
    <property type="entry name" value="PROTEIN-GLUTAMATE METHYLESTERASE_PROTEIN-GLUTAMINE GLUTAMINASE"/>
    <property type="match status" value="1"/>
</dbReference>
<dbReference type="EMBL" id="JABCSC020000003">
    <property type="protein sequence ID" value="NSL55682.1"/>
    <property type="molecule type" value="Genomic_DNA"/>
</dbReference>
<dbReference type="InterPro" id="IPR008248">
    <property type="entry name" value="CheB-like"/>
</dbReference>
<evidence type="ECO:0000256" key="6">
    <source>
        <dbReference type="HAMAP-Rule" id="MF_00099"/>
    </source>
</evidence>
<dbReference type="SMART" id="SM00448">
    <property type="entry name" value="REC"/>
    <property type="match status" value="1"/>
</dbReference>
<gene>
    <name evidence="6" type="primary">cheB</name>
    <name evidence="11" type="ORF">HJ583_011650</name>
</gene>
<dbReference type="CDD" id="cd16432">
    <property type="entry name" value="CheB_Rec"/>
    <property type="match status" value="1"/>
</dbReference>
<evidence type="ECO:0000259" key="9">
    <source>
        <dbReference type="PROSITE" id="PS50110"/>
    </source>
</evidence>
<dbReference type="Proteomes" id="UP000778523">
    <property type="component" value="Unassembled WGS sequence"/>
</dbReference>
<dbReference type="SUPFAM" id="SSF52738">
    <property type="entry name" value="Methylesterase CheB, C-terminal domain"/>
    <property type="match status" value="1"/>
</dbReference>
<dbReference type="NCBIfam" id="NF001965">
    <property type="entry name" value="PRK00742.1"/>
    <property type="match status" value="1"/>
</dbReference>
<keyword evidence="1 6" id="KW-0963">Cytoplasm</keyword>
<feature type="active site" evidence="6 7">
    <location>
        <position position="199"/>
    </location>
</feature>
<comment type="catalytic activity">
    <reaction evidence="5 6">
        <text>[protein]-L-glutamate 5-O-methyl ester + H2O = L-glutamyl-[protein] + methanol + H(+)</text>
        <dbReference type="Rhea" id="RHEA:23236"/>
        <dbReference type="Rhea" id="RHEA-COMP:10208"/>
        <dbReference type="Rhea" id="RHEA-COMP:10311"/>
        <dbReference type="ChEBI" id="CHEBI:15377"/>
        <dbReference type="ChEBI" id="CHEBI:15378"/>
        <dbReference type="ChEBI" id="CHEBI:17790"/>
        <dbReference type="ChEBI" id="CHEBI:29973"/>
        <dbReference type="ChEBI" id="CHEBI:82795"/>
        <dbReference type="EC" id="3.1.1.61"/>
    </reaction>
</comment>
<feature type="domain" description="Response regulatory" evidence="9">
    <location>
        <begin position="6"/>
        <end position="123"/>
    </location>
</feature>
<name>A0ABX2IGP9_9RHOO</name>
<protein>
    <recommendedName>
        <fullName evidence="6">Protein-glutamate methylesterase/protein-glutamine glutaminase</fullName>
        <ecNumber evidence="6">3.1.1.61</ecNumber>
        <ecNumber evidence="6">3.5.1.44</ecNumber>
    </recommendedName>
</protein>
<comment type="caution">
    <text evidence="11">The sequence shown here is derived from an EMBL/GenBank/DDBJ whole genome shotgun (WGS) entry which is preliminary data.</text>
</comment>
<feature type="active site" evidence="6 7">
    <location>
        <position position="173"/>
    </location>
</feature>
<comment type="catalytic activity">
    <reaction evidence="6">
        <text>L-glutaminyl-[protein] + H2O = L-glutamyl-[protein] + NH4(+)</text>
        <dbReference type="Rhea" id="RHEA:16441"/>
        <dbReference type="Rhea" id="RHEA-COMP:10207"/>
        <dbReference type="Rhea" id="RHEA-COMP:10208"/>
        <dbReference type="ChEBI" id="CHEBI:15377"/>
        <dbReference type="ChEBI" id="CHEBI:28938"/>
        <dbReference type="ChEBI" id="CHEBI:29973"/>
        <dbReference type="ChEBI" id="CHEBI:30011"/>
        <dbReference type="EC" id="3.5.1.44"/>
    </reaction>
</comment>
<dbReference type="EC" id="3.5.1.44" evidence="6"/>
<evidence type="ECO:0000256" key="8">
    <source>
        <dbReference type="PROSITE-ProRule" id="PRU00169"/>
    </source>
</evidence>
<dbReference type="PANTHER" id="PTHR42872">
    <property type="entry name" value="PROTEIN-GLUTAMATE METHYLESTERASE/PROTEIN-GLUTAMINE GLUTAMINASE"/>
    <property type="match status" value="1"/>
</dbReference>
<feature type="modified residue" description="4-aspartylphosphate" evidence="6 8">
    <location>
        <position position="57"/>
    </location>
</feature>
<feature type="active site" evidence="6 7">
    <location>
        <position position="295"/>
    </location>
</feature>
<evidence type="ECO:0000259" key="10">
    <source>
        <dbReference type="PROSITE" id="PS50122"/>
    </source>
</evidence>
<keyword evidence="4 6" id="KW-0378">Hydrolase</keyword>
<dbReference type="PROSITE" id="PS50122">
    <property type="entry name" value="CHEB"/>
    <property type="match status" value="1"/>
</dbReference>
<comment type="domain">
    <text evidence="6">Contains a C-terminal catalytic domain, and an N-terminal region which modulates catalytic activity.</text>
</comment>
<accession>A0ABX2IGP9</accession>
<keyword evidence="3 6" id="KW-0597">Phosphoprotein</keyword>
<evidence type="ECO:0000256" key="1">
    <source>
        <dbReference type="ARBA" id="ARBA00022490"/>
    </source>
</evidence>
<dbReference type="NCBIfam" id="NF009206">
    <property type="entry name" value="PRK12555.1"/>
    <property type="match status" value="1"/>
</dbReference>
<proteinExistence type="inferred from homology"/>
<evidence type="ECO:0000313" key="11">
    <source>
        <dbReference type="EMBL" id="NSL55682.1"/>
    </source>
</evidence>
<dbReference type="SUPFAM" id="SSF52172">
    <property type="entry name" value="CheY-like"/>
    <property type="match status" value="1"/>
</dbReference>
<dbReference type="InterPro" id="IPR001789">
    <property type="entry name" value="Sig_transdc_resp-reg_receiver"/>
</dbReference>
<dbReference type="Gene3D" id="3.40.50.180">
    <property type="entry name" value="Methylesterase CheB, C-terminal domain"/>
    <property type="match status" value="1"/>
</dbReference>
<dbReference type="CDD" id="cd17541">
    <property type="entry name" value="REC_CheB-like"/>
    <property type="match status" value="1"/>
</dbReference>
<dbReference type="PROSITE" id="PS50110">
    <property type="entry name" value="RESPONSE_REGULATORY"/>
    <property type="match status" value="1"/>
</dbReference>
<dbReference type="Gene3D" id="3.40.50.2300">
    <property type="match status" value="1"/>
</dbReference>
<feature type="domain" description="CheB-type methylesterase" evidence="10">
    <location>
        <begin position="158"/>
        <end position="351"/>
    </location>
</feature>
<comment type="subcellular location">
    <subcellularLocation>
        <location evidence="6">Cytoplasm</location>
    </subcellularLocation>
</comment>
<keyword evidence="2 6" id="KW-0145">Chemotaxis</keyword>
<dbReference type="InterPro" id="IPR011006">
    <property type="entry name" value="CheY-like_superfamily"/>
</dbReference>
<organism evidence="11 12">
    <name type="scientific">Uliginosibacterium aquaticum</name>
    <dbReference type="NCBI Taxonomy" id="2731212"/>
    <lineage>
        <taxon>Bacteria</taxon>
        <taxon>Pseudomonadati</taxon>
        <taxon>Pseudomonadota</taxon>
        <taxon>Betaproteobacteria</taxon>
        <taxon>Rhodocyclales</taxon>
        <taxon>Zoogloeaceae</taxon>
        <taxon>Uliginosibacterium</taxon>
    </lineage>
</organism>
<sequence>MPKPIRVLIVDDSVLVREAARQALSGQPGVEVMDTAMDPLYAMEKMAREWPDVIVLDIQMPRMDGLSFLKKIMAERPTPVVICSSLVGNGAQIGVEALRAGAVSLISKPKAGVSAFFENESDNLVAAVRAASHTNLARLRQIATTLRPIPPLVKPARPGTLSADGRVIAIGSSTGGTQALETVLGALGTDLPGMVIVQHMPLGFSKKFADRLNQEIRIELCEARHGQRVEPGLALLAEAGKQMRLQKSGSGYIVEVLEGPVINRHRPSVDCLFSSVAKVAGLRALGLIMTGMGDDGALGMKEMFDCGAHTIAESEETCVVFGMPRVAIARGGVREVQPLHKIAERIKAWVG</sequence>
<dbReference type="InterPro" id="IPR035909">
    <property type="entry name" value="CheB_C"/>
</dbReference>
<comment type="PTM">
    <text evidence="6">Phosphorylated by CheA. Phosphorylation of the N-terminal regulatory domain activates the methylesterase activity.</text>
</comment>
<comment type="similarity">
    <text evidence="6">Belongs to the CheB family.</text>
</comment>
<dbReference type="RefSeq" id="WP_170022094.1">
    <property type="nucleotide sequence ID" value="NZ_JABCSC020000003.1"/>
</dbReference>
<evidence type="ECO:0000256" key="7">
    <source>
        <dbReference type="PROSITE-ProRule" id="PRU00050"/>
    </source>
</evidence>
<dbReference type="HAMAP" id="MF_00099">
    <property type="entry name" value="CheB_chemtxs"/>
    <property type="match status" value="1"/>
</dbReference>
<dbReference type="InterPro" id="IPR000673">
    <property type="entry name" value="Sig_transdc_resp-reg_Me-estase"/>
</dbReference>
<evidence type="ECO:0000256" key="3">
    <source>
        <dbReference type="ARBA" id="ARBA00022553"/>
    </source>
</evidence>
<dbReference type="Pfam" id="PF00072">
    <property type="entry name" value="Response_reg"/>
    <property type="match status" value="1"/>
</dbReference>
<reference evidence="11 12" key="1">
    <citation type="submission" date="2020-06" db="EMBL/GenBank/DDBJ databases">
        <title>Draft genome of Uliginosibacterium sp. IMCC34675.</title>
        <authorList>
            <person name="Song J."/>
        </authorList>
    </citation>
    <scope>NUCLEOTIDE SEQUENCE [LARGE SCALE GENOMIC DNA]</scope>
    <source>
        <strain evidence="11 12">IMCC34675</strain>
    </source>
</reference>
<dbReference type="EC" id="3.1.1.61" evidence="6"/>
<evidence type="ECO:0000313" key="12">
    <source>
        <dbReference type="Proteomes" id="UP000778523"/>
    </source>
</evidence>
<evidence type="ECO:0000256" key="5">
    <source>
        <dbReference type="ARBA" id="ARBA00048267"/>
    </source>
</evidence>
<comment type="function">
    <text evidence="6">Involved in chemotaxis. Part of a chemotaxis signal transduction system that modulates chemotaxis in response to various stimuli. Catalyzes the demethylation of specific methylglutamate residues introduced into the chemoreceptors (methyl-accepting chemotaxis proteins or MCP) by CheR. Also mediates the irreversible deamidation of specific glutamine residues to glutamic acid.</text>
</comment>
<evidence type="ECO:0000256" key="4">
    <source>
        <dbReference type="ARBA" id="ARBA00022801"/>
    </source>
</evidence>
<keyword evidence="12" id="KW-1185">Reference proteome</keyword>
<evidence type="ECO:0000256" key="2">
    <source>
        <dbReference type="ARBA" id="ARBA00022500"/>
    </source>
</evidence>
<dbReference type="PIRSF" id="PIRSF000876">
    <property type="entry name" value="RR_chemtxs_CheB"/>
    <property type="match status" value="1"/>
</dbReference>
<dbReference type="Pfam" id="PF01339">
    <property type="entry name" value="CheB_methylest"/>
    <property type="match status" value="1"/>
</dbReference>